<evidence type="ECO:0000313" key="4">
    <source>
        <dbReference type="Proteomes" id="UP000238413"/>
    </source>
</evidence>
<dbReference type="PRINTS" id="PR00081">
    <property type="entry name" value="GDHRDH"/>
</dbReference>
<dbReference type="InterPro" id="IPR057326">
    <property type="entry name" value="KR_dom"/>
</dbReference>
<dbReference type="Gene3D" id="3.40.50.720">
    <property type="entry name" value="NAD(P)-binding Rossmann-like Domain"/>
    <property type="match status" value="1"/>
</dbReference>
<dbReference type="PRINTS" id="PR00080">
    <property type="entry name" value="SDRFAMILY"/>
</dbReference>
<evidence type="ECO:0000313" key="3">
    <source>
        <dbReference type="EMBL" id="AVH54703.1"/>
    </source>
</evidence>
<organism evidence="3 4">
    <name type="scientific">Streptomyces dengpaensis</name>
    <dbReference type="NCBI Taxonomy" id="2049881"/>
    <lineage>
        <taxon>Bacteria</taxon>
        <taxon>Bacillati</taxon>
        <taxon>Actinomycetota</taxon>
        <taxon>Actinomycetes</taxon>
        <taxon>Kitasatosporales</taxon>
        <taxon>Streptomycetaceae</taxon>
        <taxon>Streptomyces</taxon>
    </lineage>
</organism>
<reference evidence="3 4" key="1">
    <citation type="submission" date="2018-02" db="EMBL/GenBank/DDBJ databases">
        <title>Complete genome sequence of Streptomyces dengpaensis, the producer of angucyclines.</title>
        <authorList>
            <person name="Yumei L."/>
        </authorList>
    </citation>
    <scope>NUCLEOTIDE SEQUENCE [LARGE SCALE GENOMIC DNA]</scope>
    <source>
        <strain evidence="3 4">XZHG99</strain>
    </source>
</reference>
<dbReference type="PANTHER" id="PTHR42879">
    <property type="entry name" value="3-OXOACYL-(ACYL-CARRIER-PROTEIN) REDUCTASE"/>
    <property type="match status" value="1"/>
</dbReference>
<dbReference type="InterPro" id="IPR050259">
    <property type="entry name" value="SDR"/>
</dbReference>
<evidence type="ECO:0000256" key="1">
    <source>
        <dbReference type="ARBA" id="ARBA00006484"/>
    </source>
</evidence>
<dbReference type="Proteomes" id="UP000238413">
    <property type="component" value="Chromosome"/>
</dbReference>
<protein>
    <submittedName>
        <fullName evidence="3">KR domain-containing protein</fullName>
    </submittedName>
</protein>
<dbReference type="SMART" id="SM00822">
    <property type="entry name" value="PKS_KR"/>
    <property type="match status" value="1"/>
</dbReference>
<dbReference type="SUPFAM" id="SSF51735">
    <property type="entry name" value="NAD(P)-binding Rossmann-fold domains"/>
    <property type="match status" value="1"/>
</dbReference>
<dbReference type="PANTHER" id="PTHR42879:SF2">
    <property type="entry name" value="3-OXOACYL-[ACYL-CARRIER-PROTEIN] REDUCTASE FABG"/>
    <property type="match status" value="1"/>
</dbReference>
<dbReference type="InterPro" id="IPR002347">
    <property type="entry name" value="SDR_fam"/>
</dbReference>
<feature type="domain" description="Ketoreductase" evidence="2">
    <location>
        <begin position="4"/>
        <end position="170"/>
    </location>
</feature>
<dbReference type="NCBIfam" id="NF005753">
    <property type="entry name" value="PRK07577.1"/>
    <property type="match status" value="1"/>
</dbReference>
<dbReference type="EMBL" id="CP026652">
    <property type="protein sequence ID" value="AVH54703.1"/>
    <property type="molecule type" value="Genomic_DNA"/>
</dbReference>
<evidence type="ECO:0000259" key="2">
    <source>
        <dbReference type="SMART" id="SM00822"/>
    </source>
</evidence>
<sequence length="239" mass="24671">MTRRRVLITGASKGIGRALAEQLAGEGHTPVGIARSAPQSFPGEFHEADLADRAATDQVLGEVMAAGPVDAVVNNVGMVRPAPVGEVALSDLDAVLDMNVRTAVQIVQAVLPGMLERSWGRVVNVTSLVTLGLPDRTAYGAAKAALEFLTRGWAGELAAHGITVNAVAPGPTETELFRETNPPGSAGAARYLATVPMGRFGRPDELAAAIAFLLSEKAGFITGQILRVDGGASIGRNSA</sequence>
<dbReference type="CDD" id="cd05233">
    <property type="entry name" value="SDR_c"/>
    <property type="match status" value="1"/>
</dbReference>
<name>A0ABN5HVG5_9ACTN</name>
<gene>
    <name evidence="3" type="ORF">C4B68_01455</name>
</gene>
<dbReference type="InterPro" id="IPR036291">
    <property type="entry name" value="NAD(P)-bd_dom_sf"/>
</dbReference>
<accession>A0ABN5HVG5</accession>
<comment type="similarity">
    <text evidence="1">Belongs to the short-chain dehydrogenases/reductases (SDR) family.</text>
</comment>
<keyword evidence="4" id="KW-1185">Reference proteome</keyword>
<dbReference type="RefSeq" id="WP_099505837.1">
    <property type="nucleotide sequence ID" value="NZ_CP026652.1"/>
</dbReference>
<dbReference type="Pfam" id="PF13561">
    <property type="entry name" value="adh_short_C2"/>
    <property type="match status" value="1"/>
</dbReference>
<proteinExistence type="inferred from homology"/>